<evidence type="ECO:0000313" key="2">
    <source>
        <dbReference type="Proteomes" id="UP000504636"/>
    </source>
</evidence>
<reference evidence="3" key="2">
    <citation type="submission" date="2020-04" db="EMBL/GenBank/DDBJ databases">
        <authorList>
            <consortium name="NCBI Genome Project"/>
        </authorList>
    </citation>
    <scope>NUCLEOTIDE SEQUENCE</scope>
    <source>
        <strain evidence="3">CBS 304.34</strain>
    </source>
</reference>
<gene>
    <name evidence="1 3" type="ORF">BDZ99DRAFT_103344</name>
</gene>
<dbReference type="Proteomes" id="UP000504636">
    <property type="component" value="Unplaced"/>
</dbReference>
<reference evidence="3" key="3">
    <citation type="submission" date="2025-04" db="UniProtKB">
        <authorList>
            <consortium name="RefSeq"/>
        </authorList>
    </citation>
    <scope>IDENTIFICATION</scope>
    <source>
        <strain evidence="3">CBS 304.34</strain>
    </source>
</reference>
<evidence type="ECO:0000313" key="3">
    <source>
        <dbReference type="RefSeq" id="XP_033573026.1"/>
    </source>
</evidence>
<accession>A0A6A6YB79</accession>
<dbReference type="OrthoDB" id="3956074at2759"/>
<protein>
    <submittedName>
        <fullName evidence="1 3">Uncharacterized protein</fullName>
    </submittedName>
</protein>
<keyword evidence="2" id="KW-1185">Reference proteome</keyword>
<name>A0A6A6YB79_9PEZI</name>
<proteinExistence type="predicted"/>
<reference evidence="1 3" key="1">
    <citation type="journal article" date="2020" name="Stud. Mycol.">
        <title>101 Dothideomycetes genomes: a test case for predicting lifestyles and emergence of pathogens.</title>
        <authorList>
            <person name="Haridas S."/>
            <person name="Albert R."/>
            <person name="Binder M."/>
            <person name="Bloem J."/>
            <person name="Labutti K."/>
            <person name="Salamov A."/>
            <person name="Andreopoulos B."/>
            <person name="Baker S."/>
            <person name="Barry K."/>
            <person name="Bills G."/>
            <person name="Bluhm B."/>
            <person name="Cannon C."/>
            <person name="Castanera R."/>
            <person name="Culley D."/>
            <person name="Daum C."/>
            <person name="Ezra D."/>
            <person name="Gonzalez J."/>
            <person name="Henrissat B."/>
            <person name="Kuo A."/>
            <person name="Liang C."/>
            <person name="Lipzen A."/>
            <person name="Lutzoni F."/>
            <person name="Magnuson J."/>
            <person name="Mondo S."/>
            <person name="Nolan M."/>
            <person name="Ohm R."/>
            <person name="Pangilinan J."/>
            <person name="Park H.-J."/>
            <person name="Ramirez L."/>
            <person name="Alfaro M."/>
            <person name="Sun H."/>
            <person name="Tritt A."/>
            <person name="Yoshinaga Y."/>
            <person name="Zwiers L.-H."/>
            <person name="Turgeon B."/>
            <person name="Goodwin S."/>
            <person name="Spatafora J."/>
            <person name="Crous P."/>
            <person name="Grigoriev I."/>
        </authorList>
    </citation>
    <scope>NUCLEOTIDE SEQUENCE</scope>
    <source>
        <strain evidence="1 3">CBS 304.34</strain>
    </source>
</reference>
<dbReference type="RefSeq" id="XP_033573026.1">
    <property type="nucleotide sequence ID" value="XM_033712334.1"/>
</dbReference>
<dbReference type="AlphaFoldDB" id="A0A6A6YB79"/>
<sequence>MPSHLQQFLIDIDTELEKWEMKHETEYTATTARPDTLQKCSAEGQMAALKSQRENVLMKQFPDLSQRTGIFRAVGPPGSYIGGTSDQIVIPIRITKDSVYITPNTNTPQIAKVSLWAMLSSAPLGSRHISATA</sequence>
<organism evidence="1">
    <name type="scientific">Mytilinidion resinicola</name>
    <dbReference type="NCBI Taxonomy" id="574789"/>
    <lineage>
        <taxon>Eukaryota</taxon>
        <taxon>Fungi</taxon>
        <taxon>Dikarya</taxon>
        <taxon>Ascomycota</taxon>
        <taxon>Pezizomycotina</taxon>
        <taxon>Dothideomycetes</taxon>
        <taxon>Pleosporomycetidae</taxon>
        <taxon>Mytilinidiales</taxon>
        <taxon>Mytilinidiaceae</taxon>
        <taxon>Mytilinidion</taxon>
    </lineage>
</organism>
<dbReference type="EMBL" id="MU003708">
    <property type="protein sequence ID" value="KAF2806062.1"/>
    <property type="molecule type" value="Genomic_DNA"/>
</dbReference>
<evidence type="ECO:0000313" key="1">
    <source>
        <dbReference type="EMBL" id="KAF2806062.1"/>
    </source>
</evidence>
<dbReference type="GeneID" id="54453227"/>